<evidence type="ECO:0000313" key="2">
    <source>
        <dbReference type="EMBL" id="TDR80645.1"/>
    </source>
</evidence>
<organism evidence="2 3">
    <name type="scientific">Paludibacterium purpuratum</name>
    <dbReference type="NCBI Taxonomy" id="1144873"/>
    <lineage>
        <taxon>Bacteria</taxon>
        <taxon>Pseudomonadati</taxon>
        <taxon>Pseudomonadota</taxon>
        <taxon>Betaproteobacteria</taxon>
        <taxon>Neisseriales</taxon>
        <taxon>Chromobacteriaceae</taxon>
        <taxon>Paludibacterium</taxon>
    </lineage>
</organism>
<proteinExistence type="predicted"/>
<accession>A0A4R7B9Y0</accession>
<dbReference type="Proteomes" id="UP000295611">
    <property type="component" value="Unassembled WGS sequence"/>
</dbReference>
<comment type="caution">
    <text evidence="2">The sequence shown here is derived from an EMBL/GenBank/DDBJ whole genome shotgun (WGS) entry which is preliminary data.</text>
</comment>
<dbReference type="OrthoDB" id="8592366at2"/>
<dbReference type="EMBL" id="SNZP01000004">
    <property type="protein sequence ID" value="TDR80645.1"/>
    <property type="molecule type" value="Genomic_DNA"/>
</dbReference>
<evidence type="ECO:0000256" key="1">
    <source>
        <dbReference type="SAM" id="MobiDB-lite"/>
    </source>
</evidence>
<feature type="region of interest" description="Disordered" evidence="1">
    <location>
        <begin position="1"/>
        <end position="22"/>
    </location>
</feature>
<reference evidence="2 3" key="1">
    <citation type="submission" date="2019-03" db="EMBL/GenBank/DDBJ databases">
        <title>Genomic Encyclopedia of Type Strains, Phase III (KMG-III): the genomes of soil and plant-associated and newly described type strains.</title>
        <authorList>
            <person name="Whitman W."/>
        </authorList>
    </citation>
    <scope>NUCLEOTIDE SEQUENCE [LARGE SCALE GENOMIC DNA]</scope>
    <source>
        <strain evidence="2 3">CECT 8976</strain>
    </source>
</reference>
<name>A0A4R7B9Y0_9NEIS</name>
<dbReference type="RefSeq" id="WP_133679203.1">
    <property type="nucleotide sequence ID" value="NZ_SNZP01000004.1"/>
</dbReference>
<dbReference type="AlphaFoldDB" id="A0A4R7B9Y0"/>
<sequence length="128" mass="14632">MTNKKPTTPTKAARQDESKRWQRTENACRTLMDTLFQWQREQGEILAERTQQYLSMTAIHYRKIRHGKVISAGDFNQCVEVCQCALRALQAQDPSLAFTDDKLGEALRQAWQLADGVLADYRKLKSGG</sequence>
<feature type="compositionally biased region" description="Low complexity" evidence="1">
    <location>
        <begin position="1"/>
        <end position="12"/>
    </location>
</feature>
<protein>
    <submittedName>
        <fullName evidence="2">Uncharacterized protein</fullName>
    </submittedName>
</protein>
<feature type="compositionally biased region" description="Basic and acidic residues" evidence="1">
    <location>
        <begin position="13"/>
        <end position="22"/>
    </location>
</feature>
<keyword evidence="3" id="KW-1185">Reference proteome</keyword>
<gene>
    <name evidence="2" type="ORF">DFP86_104144</name>
</gene>
<evidence type="ECO:0000313" key="3">
    <source>
        <dbReference type="Proteomes" id="UP000295611"/>
    </source>
</evidence>